<evidence type="ECO:0000313" key="1">
    <source>
        <dbReference type="EMBL" id="WNY26331.1"/>
    </source>
</evidence>
<dbReference type="AlphaFoldDB" id="A0AA96ZW94"/>
<evidence type="ECO:0008006" key="3">
    <source>
        <dbReference type="Google" id="ProtNLM"/>
    </source>
</evidence>
<dbReference type="InterPro" id="IPR010180">
    <property type="entry name" value="CRISPR-assoc_prot_CXXC-CXXC"/>
</dbReference>
<accession>A0AA96ZW94</accession>
<evidence type="ECO:0000313" key="2">
    <source>
        <dbReference type="Proteomes" id="UP001304970"/>
    </source>
</evidence>
<proteinExistence type="predicted"/>
<dbReference type="RefSeq" id="WP_338097858.1">
    <property type="nucleotide sequence ID" value="NZ_CP131061.1"/>
</dbReference>
<reference evidence="1 2" key="1">
    <citation type="submission" date="2023-07" db="EMBL/GenBank/DDBJ databases">
        <title>Closed genome sequence of Methanosarcinaceae archaeon Am2.</title>
        <authorList>
            <person name="Poehlein A."/>
            <person name="Protasov E."/>
            <person name="Platt K."/>
            <person name="Reeh H."/>
            <person name="Daniel R."/>
            <person name="Brune A."/>
        </authorList>
    </citation>
    <scope>NUCLEOTIDE SEQUENCE [LARGE SCALE GENOMIC DNA]</scope>
    <source>
        <strain evidence="1 2">Am2</strain>
    </source>
</reference>
<dbReference type="Proteomes" id="UP001304970">
    <property type="component" value="Chromosome"/>
</dbReference>
<organism evidence="1 2">
    <name type="scientific">Methanolapillus ohkumae</name>
    <dbReference type="NCBI Taxonomy" id="3028298"/>
    <lineage>
        <taxon>Archaea</taxon>
        <taxon>Methanobacteriati</taxon>
        <taxon>Methanobacteriota</taxon>
        <taxon>Stenosarchaea group</taxon>
        <taxon>Methanomicrobia</taxon>
        <taxon>Methanosarcinales</taxon>
        <taxon>Methanosarcinaceae</taxon>
        <taxon>Methanolapillus</taxon>
    </lineage>
</organism>
<dbReference type="NCBIfam" id="TIGR01908">
    <property type="entry name" value="cas_CXXC_CXXC"/>
    <property type="match status" value="1"/>
</dbReference>
<keyword evidence="2" id="KW-1185">Reference proteome</keyword>
<protein>
    <recommendedName>
        <fullName evidence="3">Type I-B CRISPR-associated protein Cas8b1/Cst1</fullName>
    </recommendedName>
</protein>
<dbReference type="GeneID" id="89227486"/>
<name>A0AA96ZW94_9EURY</name>
<sequence>MNEIEKYIVPTGDPFADIGGYAIEEFAKRYPNENIMGLISKVTDIYVDKWDAKINPFFLNSKITQPAFKADKKKEETAKYFQSLLDKTATHTFGFCRITGEKTELYPAGRDNSILSGSGTFVNFHHTFEPGIMLSKEAIIRFHFVPIACELLQGRIAVIQSSDNELTRFFTQDKVSKNLSNIGANISEGILKSDCRSPGTALFRFIDKAVADKKAQKSSSSLTLYHFTNFGATPEVKIYLIPSILFEFYNFTQNSKYKSQWNRFVSSYYFNNKEYKGAKFNPETNEIEWATKKEEQKIGEKDYQFWSNRIYTKLINDQSILREIRLWCIEKQFDFEIVKTYQVGIRNMKIETVNKIDQMADLIFKMNDADQIKKVIKTLNSAKSGYNLRRFIIRDVVSKNYEKNPEDEPIVTVEEYTKYLFPDTSSWSEMRDVLLIAIYQRLHEQKLSIEIEDESSDEEGFETEEE</sequence>
<gene>
    <name evidence="1" type="ORF">MsAm2_00910</name>
</gene>
<dbReference type="EMBL" id="CP131061">
    <property type="protein sequence ID" value="WNY26331.1"/>
    <property type="molecule type" value="Genomic_DNA"/>
</dbReference>